<accession>A0ABY4CBB9</accession>
<sequence>MKTQILNSLVILVAGSLVACGNQVSQSVNKAIVDNQNAKTSLEWDQSEANPEILFPQWQEQFMRDSSKREELKKDVCTALDEIETRELTLFENEIRKEQNRALLADCKTDLLAKIEAYYDVERSGLVAATNAIMPKASTNNFKFADNVQKRDTTNGYRAKTGDIGRKEVILTFDDGPSNLYTESILQALKEVNAKAIFFHQGKNVRMNPAIVRKVAADGHSVGSHSVSHSCLGPSAACKRFNGRNLSYDEAVAEIRGGHQAIYDTLGWVDPFFRFPFDEKSPELRYFLKTQSTGEFMWNVDSEDWKATSLQTVLDNTLRQIEALGTGLVLFHDVQRKTAEIMPQFLRELYIRGYSVVLLQPADLNVRYNSKLVRKPTP</sequence>
<reference evidence="5" key="1">
    <citation type="submission" date="2022-03" db="EMBL/GenBank/DDBJ databases">
        <title>Genome Identification and Characterization of new species Bdellovibrio reynosense LBG001 sp. nov. from a Mexico soil sample.</title>
        <authorList>
            <person name="Camilli A."/>
            <person name="Ajao Y."/>
            <person name="Guo X."/>
        </authorList>
    </citation>
    <scope>NUCLEOTIDE SEQUENCE</scope>
    <source>
        <strain evidence="5">LBG001</strain>
    </source>
</reference>
<feature type="signal peptide" evidence="3">
    <location>
        <begin position="1"/>
        <end position="19"/>
    </location>
</feature>
<gene>
    <name evidence="5" type="ORF">MNR06_14840</name>
</gene>
<evidence type="ECO:0000256" key="1">
    <source>
        <dbReference type="ARBA" id="ARBA00022723"/>
    </source>
</evidence>
<keyword evidence="3" id="KW-0732">Signal</keyword>
<evidence type="ECO:0000313" key="6">
    <source>
        <dbReference type="Proteomes" id="UP000830116"/>
    </source>
</evidence>
<dbReference type="PROSITE" id="PS51257">
    <property type="entry name" value="PROKAR_LIPOPROTEIN"/>
    <property type="match status" value="1"/>
</dbReference>
<dbReference type="InterPro" id="IPR011330">
    <property type="entry name" value="Glyco_hydro/deAcase_b/a-brl"/>
</dbReference>
<keyword evidence="6" id="KW-1185">Reference proteome</keyword>
<dbReference type="Gene3D" id="3.20.20.370">
    <property type="entry name" value="Glycoside hydrolase/deacetylase"/>
    <property type="match status" value="1"/>
</dbReference>
<proteinExistence type="predicted"/>
<evidence type="ECO:0000256" key="3">
    <source>
        <dbReference type="SAM" id="SignalP"/>
    </source>
</evidence>
<dbReference type="EMBL" id="CP093442">
    <property type="protein sequence ID" value="UOF00976.1"/>
    <property type="molecule type" value="Genomic_DNA"/>
</dbReference>
<dbReference type="InterPro" id="IPR002509">
    <property type="entry name" value="NODB_dom"/>
</dbReference>
<evidence type="ECO:0000256" key="2">
    <source>
        <dbReference type="ARBA" id="ARBA00022801"/>
    </source>
</evidence>
<organism evidence="5 6">
    <name type="scientific">Bdellovibrio reynosensis</name>
    <dbReference type="NCBI Taxonomy" id="2835041"/>
    <lineage>
        <taxon>Bacteria</taxon>
        <taxon>Pseudomonadati</taxon>
        <taxon>Bdellovibrionota</taxon>
        <taxon>Bdellovibrionia</taxon>
        <taxon>Bdellovibrionales</taxon>
        <taxon>Pseudobdellovibrionaceae</taxon>
        <taxon>Bdellovibrio</taxon>
    </lineage>
</organism>
<name>A0ABY4CBB9_9BACT</name>
<dbReference type="CDD" id="cd10917">
    <property type="entry name" value="CE4_NodB_like_6s_7s"/>
    <property type="match status" value="1"/>
</dbReference>
<dbReference type="SUPFAM" id="SSF88713">
    <property type="entry name" value="Glycoside hydrolase/deacetylase"/>
    <property type="match status" value="1"/>
</dbReference>
<protein>
    <submittedName>
        <fullName evidence="5">Polysaccharide deacetylase family protein</fullName>
    </submittedName>
</protein>
<keyword evidence="1" id="KW-0479">Metal-binding</keyword>
<dbReference type="PANTHER" id="PTHR10587">
    <property type="entry name" value="GLYCOSYL TRANSFERASE-RELATED"/>
    <property type="match status" value="1"/>
</dbReference>
<feature type="domain" description="NodB homology" evidence="4">
    <location>
        <begin position="167"/>
        <end position="357"/>
    </location>
</feature>
<keyword evidence="2" id="KW-0378">Hydrolase</keyword>
<dbReference type="Pfam" id="PF01522">
    <property type="entry name" value="Polysacc_deac_1"/>
    <property type="match status" value="1"/>
</dbReference>
<dbReference type="PROSITE" id="PS51677">
    <property type="entry name" value="NODB"/>
    <property type="match status" value="1"/>
</dbReference>
<dbReference type="InterPro" id="IPR050248">
    <property type="entry name" value="Polysacc_deacetylase_ArnD"/>
</dbReference>
<evidence type="ECO:0000313" key="5">
    <source>
        <dbReference type="EMBL" id="UOF00976.1"/>
    </source>
</evidence>
<dbReference type="Proteomes" id="UP000830116">
    <property type="component" value="Chromosome"/>
</dbReference>
<evidence type="ECO:0000259" key="4">
    <source>
        <dbReference type="PROSITE" id="PS51677"/>
    </source>
</evidence>
<dbReference type="PANTHER" id="PTHR10587:SF133">
    <property type="entry name" value="CHITIN DEACETYLASE 1-RELATED"/>
    <property type="match status" value="1"/>
</dbReference>
<dbReference type="RefSeq" id="WP_243537191.1">
    <property type="nucleotide sequence ID" value="NZ_CP093442.1"/>
</dbReference>
<feature type="chain" id="PRO_5047390023" evidence="3">
    <location>
        <begin position="20"/>
        <end position="378"/>
    </location>
</feature>